<evidence type="ECO:0000256" key="2">
    <source>
        <dbReference type="ARBA" id="ARBA00022519"/>
    </source>
</evidence>
<dbReference type="SUPFAM" id="SSF53955">
    <property type="entry name" value="Lysozyme-like"/>
    <property type="match status" value="1"/>
</dbReference>
<keyword evidence="10 11" id="KW-0961">Cell wall biogenesis/degradation</keyword>
<reference evidence="14" key="1">
    <citation type="submission" date="2016-08" db="EMBL/GenBank/DDBJ databases">
        <authorList>
            <person name="Varghese N."/>
            <person name="Submissions Spin"/>
        </authorList>
    </citation>
    <scope>NUCLEOTIDE SEQUENCE [LARGE SCALE GENOMIC DNA]</scope>
    <source>
        <strain evidence="14">R-53248</strain>
    </source>
</reference>
<keyword evidence="9 11" id="KW-0472">Membrane</keyword>
<keyword evidence="6 11" id="KW-0133">Cell shape</keyword>
<evidence type="ECO:0000313" key="14">
    <source>
        <dbReference type="Proteomes" id="UP000199670"/>
    </source>
</evidence>
<dbReference type="AlphaFoldDB" id="A0A1C4DTP0"/>
<evidence type="ECO:0000256" key="11">
    <source>
        <dbReference type="HAMAP-Rule" id="MF_00766"/>
    </source>
</evidence>
<dbReference type="GO" id="GO:0008360">
    <property type="term" value="P:regulation of cell shape"/>
    <property type="evidence" value="ECO:0007669"/>
    <property type="project" value="UniProtKB-KW"/>
</dbReference>
<dbReference type="UniPathway" id="UPA00219"/>
<keyword evidence="8 11" id="KW-1133">Transmembrane helix</keyword>
<dbReference type="EC" id="2.4.99.28" evidence="11"/>
<evidence type="ECO:0000256" key="8">
    <source>
        <dbReference type="ARBA" id="ARBA00022989"/>
    </source>
</evidence>
<dbReference type="EMBL" id="FMAQ01000023">
    <property type="protein sequence ID" value="SCC34764.1"/>
    <property type="molecule type" value="Genomic_DNA"/>
</dbReference>
<name>A0A1C4DTP0_9GAMM</name>
<keyword evidence="14" id="KW-1185">Reference proteome</keyword>
<dbReference type="PANTHER" id="PTHR30400:SF0">
    <property type="entry name" value="BIOSYNTHETIC PEPTIDOGLYCAN TRANSGLYCOSYLASE"/>
    <property type="match status" value="1"/>
</dbReference>
<comment type="function">
    <text evidence="11">Peptidoglycan polymerase that catalyzes glycan chain elongation from lipid-linked precursors.</text>
</comment>
<keyword evidence="5 11" id="KW-0812">Transmembrane</keyword>
<comment type="pathway">
    <text evidence="11">Cell wall biogenesis; peptidoglycan biosynthesis.</text>
</comment>
<dbReference type="GO" id="GO:0071555">
    <property type="term" value="P:cell wall organization"/>
    <property type="evidence" value="ECO:0007669"/>
    <property type="project" value="UniProtKB-KW"/>
</dbReference>
<keyword evidence="1 11" id="KW-1003">Cell membrane</keyword>
<dbReference type="GO" id="GO:0016763">
    <property type="term" value="F:pentosyltransferase activity"/>
    <property type="evidence" value="ECO:0007669"/>
    <property type="project" value="InterPro"/>
</dbReference>
<dbReference type="HAMAP" id="MF_00766">
    <property type="entry name" value="PGT_MtgA"/>
    <property type="match status" value="1"/>
</dbReference>
<evidence type="ECO:0000259" key="12">
    <source>
        <dbReference type="Pfam" id="PF00912"/>
    </source>
</evidence>
<keyword evidence="2 11" id="KW-0997">Cell inner membrane</keyword>
<evidence type="ECO:0000256" key="10">
    <source>
        <dbReference type="ARBA" id="ARBA00023316"/>
    </source>
</evidence>
<keyword evidence="4 11" id="KW-0808">Transferase</keyword>
<dbReference type="InterPro" id="IPR036950">
    <property type="entry name" value="PBP_transglycosylase"/>
</dbReference>
<keyword evidence="7 11" id="KW-0573">Peptidoglycan synthesis</keyword>
<dbReference type="GO" id="GO:0009274">
    <property type="term" value="C:peptidoglycan-based cell wall"/>
    <property type="evidence" value="ECO:0007669"/>
    <property type="project" value="InterPro"/>
</dbReference>
<dbReference type="InterPro" id="IPR023346">
    <property type="entry name" value="Lysozyme-like_dom_sf"/>
</dbReference>
<dbReference type="Proteomes" id="UP000199670">
    <property type="component" value="Unassembled WGS sequence"/>
</dbReference>
<comment type="similarity">
    <text evidence="11">Belongs to the glycosyltransferase 51 family.</text>
</comment>
<dbReference type="Gene3D" id="1.10.3810.10">
    <property type="entry name" value="Biosynthetic peptidoglycan transglycosylase-like"/>
    <property type="match status" value="1"/>
</dbReference>
<dbReference type="Pfam" id="PF00912">
    <property type="entry name" value="Transgly"/>
    <property type="match status" value="1"/>
</dbReference>
<evidence type="ECO:0000256" key="7">
    <source>
        <dbReference type="ARBA" id="ARBA00022984"/>
    </source>
</evidence>
<gene>
    <name evidence="11" type="primary">mtgA</name>
    <name evidence="13" type="ORF">GA0061081_12311</name>
</gene>
<accession>A0A1C4DTP0</accession>
<dbReference type="RefSeq" id="WP_091350931.1">
    <property type="nucleotide sequence ID" value="NZ_FMAQ01000023.1"/>
</dbReference>
<dbReference type="GO" id="GO:0009252">
    <property type="term" value="P:peptidoglycan biosynthetic process"/>
    <property type="evidence" value="ECO:0007669"/>
    <property type="project" value="UniProtKB-UniRule"/>
</dbReference>
<organism evidence="13 14">
    <name type="scientific">Gilliamella bombicola</name>
    <dbReference type="NCBI Taxonomy" id="1798182"/>
    <lineage>
        <taxon>Bacteria</taxon>
        <taxon>Pseudomonadati</taxon>
        <taxon>Pseudomonadota</taxon>
        <taxon>Gammaproteobacteria</taxon>
        <taxon>Orbales</taxon>
        <taxon>Orbaceae</taxon>
        <taxon>Gilliamella</taxon>
    </lineage>
</organism>
<dbReference type="GO" id="GO:0008955">
    <property type="term" value="F:peptidoglycan glycosyltransferase activity"/>
    <property type="evidence" value="ECO:0007669"/>
    <property type="project" value="UniProtKB-UniRule"/>
</dbReference>
<comment type="catalytic activity">
    <reaction evidence="11">
        <text>[GlcNAc-(1-&gt;4)-Mur2Ac(oyl-L-Ala-gamma-D-Glu-L-Lys-D-Ala-D-Ala)](n)-di-trans,octa-cis-undecaprenyl diphosphate + beta-D-GlcNAc-(1-&gt;4)-Mur2Ac(oyl-L-Ala-gamma-D-Glu-L-Lys-D-Ala-D-Ala)-di-trans,octa-cis-undecaprenyl diphosphate = [GlcNAc-(1-&gt;4)-Mur2Ac(oyl-L-Ala-gamma-D-Glu-L-Lys-D-Ala-D-Ala)](n+1)-di-trans,octa-cis-undecaprenyl diphosphate + di-trans,octa-cis-undecaprenyl diphosphate + H(+)</text>
        <dbReference type="Rhea" id="RHEA:23708"/>
        <dbReference type="Rhea" id="RHEA-COMP:9602"/>
        <dbReference type="Rhea" id="RHEA-COMP:9603"/>
        <dbReference type="ChEBI" id="CHEBI:15378"/>
        <dbReference type="ChEBI" id="CHEBI:58405"/>
        <dbReference type="ChEBI" id="CHEBI:60033"/>
        <dbReference type="ChEBI" id="CHEBI:78435"/>
        <dbReference type="EC" id="2.4.99.28"/>
    </reaction>
</comment>
<dbReference type="PANTHER" id="PTHR30400">
    <property type="entry name" value="MONOFUNCTIONAL BIOSYNTHETIC PEPTIDOGLYCAN TRANSGLYCOSYLASE"/>
    <property type="match status" value="1"/>
</dbReference>
<evidence type="ECO:0000256" key="1">
    <source>
        <dbReference type="ARBA" id="ARBA00022475"/>
    </source>
</evidence>
<evidence type="ECO:0000256" key="3">
    <source>
        <dbReference type="ARBA" id="ARBA00022676"/>
    </source>
</evidence>
<evidence type="ECO:0000256" key="5">
    <source>
        <dbReference type="ARBA" id="ARBA00022692"/>
    </source>
</evidence>
<sequence>MKPLFKKFLNITKKVIIGFVLLSVLLVLLMRWVDPFGSMLMVERKITHWNVTQQRTWKDWDQISNNIKIAVIAAEDQNFSNHWGFDFKAINRALQYNQNSKKIRGASTITQQVAKNIFLWPSRSWVRKGFESWFTLWIELTWPKQRILEVYLNSVEWDEGVFGVEAASRHYFNVSASQLTPTQASLLAAILPNPRKWSPVNPNSNIQRKAEWIRTQMNNLGGKYYLDKLK</sequence>
<evidence type="ECO:0000256" key="6">
    <source>
        <dbReference type="ARBA" id="ARBA00022960"/>
    </source>
</evidence>
<protein>
    <recommendedName>
        <fullName evidence="11">Biosynthetic peptidoglycan transglycosylase</fullName>
        <ecNumber evidence="11">2.4.99.28</ecNumber>
    </recommendedName>
    <alternativeName>
        <fullName evidence="11">Glycan polymerase</fullName>
    </alternativeName>
    <alternativeName>
        <fullName evidence="11">Peptidoglycan glycosyltransferase MtgA</fullName>
        <shortName evidence="11">PGT</shortName>
    </alternativeName>
</protein>
<feature type="domain" description="Glycosyl transferase family 51" evidence="12">
    <location>
        <begin position="46"/>
        <end position="217"/>
    </location>
</feature>
<dbReference type="GO" id="GO:0005886">
    <property type="term" value="C:plasma membrane"/>
    <property type="evidence" value="ECO:0007669"/>
    <property type="project" value="UniProtKB-SubCell"/>
</dbReference>
<dbReference type="OrthoDB" id="9766909at2"/>
<dbReference type="InterPro" id="IPR011812">
    <property type="entry name" value="Pep_trsgly"/>
</dbReference>
<comment type="subcellular location">
    <subcellularLocation>
        <location evidence="11">Cell inner membrane</location>
        <topology evidence="11">Single-pass membrane protein</topology>
    </subcellularLocation>
</comment>
<dbReference type="STRING" id="1798182.GA0061081_12311"/>
<evidence type="ECO:0000313" key="13">
    <source>
        <dbReference type="EMBL" id="SCC34764.1"/>
    </source>
</evidence>
<proteinExistence type="inferred from homology"/>
<dbReference type="InterPro" id="IPR001264">
    <property type="entry name" value="Glyco_trans_51"/>
</dbReference>
<evidence type="ECO:0000256" key="4">
    <source>
        <dbReference type="ARBA" id="ARBA00022679"/>
    </source>
</evidence>
<keyword evidence="3 11" id="KW-0328">Glycosyltransferase</keyword>
<dbReference type="NCBIfam" id="TIGR02070">
    <property type="entry name" value="mono_pep_trsgly"/>
    <property type="match status" value="1"/>
</dbReference>
<evidence type="ECO:0000256" key="9">
    <source>
        <dbReference type="ARBA" id="ARBA00023136"/>
    </source>
</evidence>